<dbReference type="GO" id="GO:0016787">
    <property type="term" value="F:hydrolase activity"/>
    <property type="evidence" value="ECO:0007669"/>
    <property type="project" value="UniProtKB-ARBA"/>
</dbReference>
<dbReference type="InterPro" id="IPR002591">
    <property type="entry name" value="Phosphodiest/P_Trfase"/>
</dbReference>
<sequence length="411" mass="46107">MKKYQLVLLLMTIGSGVMAQGKKVLFVIVDGIAADVIENQPTPFLKSIAKVGGFTRAHVGGERGGYSQTPTISAVGYNSLLTGTWVNKHNVWDNDIAAPNYHYWTIFRFFKQQFPQKKTAVFSSWLDNRTKLVGENMPETGNLTLTHHFDGLELDTAQYPHDKKRDYMHQIDEAVVNNAVDYIKKEAPDLSWVYLEYTDDMGHAHGDSPEYFRAVDLMDKQMGRLWEAIQYRQKQFKEDWVIYITTDHGRDAKTGKGHGGQSDRERSTWIVTNAKGLNDYFKSGNPGIVDIMPSMARFLGLQIPRAQLMEVDGIPLTGTISATDAQAALDNGKLEVTWKATSTKGKAKIWVSTTNAFKEGKEDKYQLLATVPVAAQKAVIDVSALPSGFYKIVIEADHNTLNRWVVVKPKK</sequence>
<dbReference type="EMBL" id="CP032157">
    <property type="protein sequence ID" value="AXY75370.1"/>
    <property type="molecule type" value="Genomic_DNA"/>
</dbReference>
<dbReference type="PANTHER" id="PTHR10151">
    <property type="entry name" value="ECTONUCLEOTIDE PYROPHOSPHATASE/PHOSPHODIESTERASE"/>
    <property type="match status" value="1"/>
</dbReference>
<keyword evidence="2" id="KW-1185">Reference proteome</keyword>
<dbReference type="Proteomes" id="UP000263900">
    <property type="component" value="Chromosome"/>
</dbReference>
<evidence type="ECO:0000313" key="1">
    <source>
        <dbReference type="EMBL" id="AXY75370.1"/>
    </source>
</evidence>
<reference evidence="1 2" key="1">
    <citation type="submission" date="2018-09" db="EMBL/GenBank/DDBJ databases">
        <title>Genome sequencing of strain 6GH32-13.</title>
        <authorList>
            <person name="Weon H.-Y."/>
            <person name="Heo J."/>
            <person name="Kwon S.-W."/>
        </authorList>
    </citation>
    <scope>NUCLEOTIDE SEQUENCE [LARGE SCALE GENOMIC DNA]</scope>
    <source>
        <strain evidence="1 2">5GH32-13</strain>
    </source>
</reference>
<dbReference type="AlphaFoldDB" id="A0A3B7MQQ1"/>
<dbReference type="InterPro" id="IPR017850">
    <property type="entry name" value="Alkaline_phosphatase_core_sf"/>
</dbReference>
<dbReference type="Gene3D" id="3.40.720.10">
    <property type="entry name" value="Alkaline Phosphatase, subunit A"/>
    <property type="match status" value="1"/>
</dbReference>
<dbReference type="Pfam" id="PF01663">
    <property type="entry name" value="Phosphodiest"/>
    <property type="match status" value="1"/>
</dbReference>
<dbReference type="KEGG" id="pseg:D3H65_15870"/>
<dbReference type="PANTHER" id="PTHR10151:SF120">
    <property type="entry name" value="BIS(5'-ADENOSYL)-TRIPHOSPHATASE"/>
    <property type="match status" value="1"/>
</dbReference>
<protein>
    <submittedName>
        <fullName evidence="1">Alkaline phosphatase family protein</fullName>
    </submittedName>
</protein>
<gene>
    <name evidence="1" type="ORF">D3H65_15870</name>
</gene>
<proteinExistence type="predicted"/>
<evidence type="ECO:0000313" key="2">
    <source>
        <dbReference type="Proteomes" id="UP000263900"/>
    </source>
</evidence>
<accession>A0A3B7MQQ1</accession>
<name>A0A3B7MQQ1_9BACT</name>
<organism evidence="1 2">
    <name type="scientific">Paraflavitalea soli</name>
    <dbReference type="NCBI Taxonomy" id="2315862"/>
    <lineage>
        <taxon>Bacteria</taxon>
        <taxon>Pseudomonadati</taxon>
        <taxon>Bacteroidota</taxon>
        <taxon>Chitinophagia</taxon>
        <taxon>Chitinophagales</taxon>
        <taxon>Chitinophagaceae</taxon>
        <taxon>Paraflavitalea</taxon>
    </lineage>
</organism>
<dbReference type="OrthoDB" id="279982at2"/>
<dbReference type="SUPFAM" id="SSF53649">
    <property type="entry name" value="Alkaline phosphatase-like"/>
    <property type="match status" value="1"/>
</dbReference>